<evidence type="ECO:0000256" key="1">
    <source>
        <dbReference type="ARBA" id="ARBA00005564"/>
    </source>
</evidence>
<keyword evidence="4" id="KW-1185">Reference proteome</keyword>
<reference evidence="3 4" key="1">
    <citation type="submission" date="2023-11" db="EMBL/GenBank/DDBJ databases">
        <title>Paucibacter sp. nov., isolated from fresh soil in Korea.</title>
        <authorList>
            <person name="Le N.T.T."/>
        </authorList>
    </citation>
    <scope>NUCLEOTIDE SEQUENCE [LARGE SCALE GENOMIC DNA]</scope>
    <source>
        <strain evidence="3 4">R3-3</strain>
    </source>
</reference>
<accession>A0ABU5DJ56</accession>
<evidence type="ECO:0000256" key="2">
    <source>
        <dbReference type="ARBA" id="ARBA00022526"/>
    </source>
</evidence>
<dbReference type="PANTHER" id="PTHR30344:SF1">
    <property type="entry name" value="6-PHOSPHOGLUCONOLACTONASE"/>
    <property type="match status" value="1"/>
</dbReference>
<dbReference type="Proteomes" id="UP001285263">
    <property type="component" value="Unassembled WGS sequence"/>
</dbReference>
<keyword evidence="2" id="KW-0119">Carbohydrate metabolism</keyword>
<name>A0ABU5DJ56_9BURK</name>
<dbReference type="Gene3D" id="2.130.10.10">
    <property type="entry name" value="YVTN repeat-like/Quinoprotein amine dehydrogenase"/>
    <property type="match status" value="1"/>
</dbReference>
<dbReference type="Pfam" id="PF10282">
    <property type="entry name" value="Lactonase"/>
    <property type="match status" value="1"/>
</dbReference>
<dbReference type="PANTHER" id="PTHR30344">
    <property type="entry name" value="6-PHOSPHOGLUCONOLACTONASE-RELATED"/>
    <property type="match status" value="1"/>
</dbReference>
<dbReference type="InterPro" id="IPR050282">
    <property type="entry name" value="Cycloisomerase_2"/>
</dbReference>
<dbReference type="RefSeq" id="WP_320423667.1">
    <property type="nucleotide sequence ID" value="NZ_JAXCLA010000004.1"/>
</dbReference>
<evidence type="ECO:0000313" key="4">
    <source>
        <dbReference type="Proteomes" id="UP001285263"/>
    </source>
</evidence>
<proteinExistence type="inferred from homology"/>
<dbReference type="InterPro" id="IPR019405">
    <property type="entry name" value="Lactonase_7-beta_prop"/>
</dbReference>
<evidence type="ECO:0000313" key="3">
    <source>
        <dbReference type="EMBL" id="MDY0745773.1"/>
    </source>
</evidence>
<keyword evidence="2" id="KW-0313">Glucose metabolism</keyword>
<comment type="caution">
    <text evidence="3">The sequence shown here is derived from an EMBL/GenBank/DDBJ whole genome shotgun (WGS) entry which is preliminary data.</text>
</comment>
<organism evidence="3 4">
    <name type="scientific">Roseateles agri</name>
    <dbReference type="NCBI Taxonomy" id="3098619"/>
    <lineage>
        <taxon>Bacteria</taxon>
        <taxon>Pseudomonadati</taxon>
        <taxon>Pseudomonadota</taxon>
        <taxon>Betaproteobacteria</taxon>
        <taxon>Burkholderiales</taxon>
        <taxon>Sphaerotilaceae</taxon>
        <taxon>Roseateles</taxon>
    </lineage>
</organism>
<dbReference type="InterPro" id="IPR015943">
    <property type="entry name" value="WD40/YVTN_repeat-like_dom_sf"/>
</dbReference>
<dbReference type="SUPFAM" id="SSF50974">
    <property type="entry name" value="Nitrous oxide reductase, N-terminal domain"/>
    <property type="match status" value="1"/>
</dbReference>
<protein>
    <submittedName>
        <fullName evidence="3">Beta-propeller fold lactonase family protein</fullName>
    </submittedName>
</protein>
<gene>
    <name evidence="3" type="ORF">SNE35_14735</name>
</gene>
<comment type="similarity">
    <text evidence="1">Belongs to the cycloisomerase 2 family.</text>
</comment>
<sequence>MKKYAVYVSNAESGDIAVLRLDDGQLHPLQTVAAGGELMPMARCGERLYVARRSEPREALSFAIGADGTLTQIGAGPLPHSMAYIATDRSGRWLLSASYGGNLVAVNAIDEAGIVGATVQIVPTGPNAHAIQCDASNRQVLATSLGGGVLMRFDFDPASGRLSLRDTVAPHTGASPRHFRFGADGRFVYLLGELDGMIDVLDAATLATLQTASLLTPDFSGEPWAADLQLTPDGRFLYASERRSSLLAGFRIDPASGLLGLIGHTPTEAQPRGFAITPDGGWLLSVGQRSERLRVFAIDAETGALQPTAEAPVGRGANWIEVFPC</sequence>
<dbReference type="EMBL" id="JAXCLA010000004">
    <property type="protein sequence ID" value="MDY0745773.1"/>
    <property type="molecule type" value="Genomic_DNA"/>
</dbReference>
<dbReference type="InterPro" id="IPR011045">
    <property type="entry name" value="N2O_reductase_N"/>
</dbReference>